<evidence type="ECO:0000259" key="3">
    <source>
        <dbReference type="PROSITE" id="PS50076"/>
    </source>
</evidence>
<evidence type="ECO:0000256" key="2">
    <source>
        <dbReference type="SAM" id="Phobius"/>
    </source>
</evidence>
<evidence type="ECO:0000256" key="1">
    <source>
        <dbReference type="SAM" id="MobiDB-lite"/>
    </source>
</evidence>
<keyword evidence="2" id="KW-0812">Transmembrane</keyword>
<dbReference type="PROSITE" id="PS50076">
    <property type="entry name" value="DNAJ_2"/>
    <property type="match status" value="1"/>
</dbReference>
<feature type="transmembrane region" description="Helical" evidence="2">
    <location>
        <begin position="17"/>
        <end position="35"/>
    </location>
</feature>
<comment type="caution">
    <text evidence="4">The sequence shown here is derived from an EMBL/GenBank/DDBJ whole genome shotgun (WGS) entry which is preliminary data.</text>
</comment>
<name>W9CAM8_SCLBF</name>
<dbReference type="Proteomes" id="UP000019487">
    <property type="component" value="Unassembled WGS sequence"/>
</dbReference>
<keyword evidence="2" id="KW-1133">Transmembrane helix</keyword>
<dbReference type="SUPFAM" id="SSF46565">
    <property type="entry name" value="Chaperone J-domain"/>
    <property type="match status" value="1"/>
</dbReference>
<dbReference type="OrthoDB" id="17458at2759"/>
<dbReference type="InterPro" id="IPR001623">
    <property type="entry name" value="DnaJ_domain"/>
</dbReference>
<keyword evidence="5" id="KW-1185">Reference proteome</keyword>
<keyword evidence="2" id="KW-0472">Membrane</keyword>
<feature type="region of interest" description="Disordered" evidence="1">
    <location>
        <begin position="326"/>
        <end position="372"/>
    </location>
</feature>
<organism evidence="4 5">
    <name type="scientific">Sclerotinia borealis (strain F-4128)</name>
    <dbReference type="NCBI Taxonomy" id="1432307"/>
    <lineage>
        <taxon>Eukaryota</taxon>
        <taxon>Fungi</taxon>
        <taxon>Dikarya</taxon>
        <taxon>Ascomycota</taxon>
        <taxon>Pezizomycotina</taxon>
        <taxon>Leotiomycetes</taxon>
        <taxon>Helotiales</taxon>
        <taxon>Sclerotiniaceae</taxon>
        <taxon>Sclerotinia</taxon>
    </lineage>
</organism>
<dbReference type="AlphaFoldDB" id="W9CAM8"/>
<feature type="domain" description="J" evidence="3">
    <location>
        <begin position="107"/>
        <end position="188"/>
    </location>
</feature>
<dbReference type="STRING" id="1432307.W9CAM8"/>
<dbReference type="InterPro" id="IPR036869">
    <property type="entry name" value="J_dom_sf"/>
</dbReference>
<proteinExistence type="predicted"/>
<dbReference type="Gene3D" id="1.10.287.110">
    <property type="entry name" value="DnaJ domain"/>
    <property type="match status" value="1"/>
</dbReference>
<reference evidence="4 5" key="1">
    <citation type="journal article" date="2014" name="Genome Announc.">
        <title>Draft genome sequence of Sclerotinia borealis, a psychrophilic plant pathogenic fungus.</title>
        <authorList>
            <person name="Mardanov A.V."/>
            <person name="Beletsky A.V."/>
            <person name="Kadnikov V.V."/>
            <person name="Ignatov A.N."/>
            <person name="Ravin N.V."/>
        </authorList>
    </citation>
    <scope>NUCLEOTIDE SEQUENCE [LARGE SCALE GENOMIC DNA]</scope>
    <source>
        <strain evidence="5">F-4157</strain>
    </source>
</reference>
<sequence>MLEYPKNTRNINVFSRHGQTVAVIILALCFNYSMLKKSGILLSSRSNLQCYYASSSHKSTTSQSYLFASQNHQPQHLHQQCLHQRRTYAIVSDGRSANQHGGLRWPELTSAHAIPTPYQIFNQKKSSPYSKRRFYELVKLYHPDKHGIDIDTNEGLSYDTKLSRYRLVIAANDILSDVVKRSAYDTYGAGWNGSPEALDPRDKHGEYRGWTGPNGPSQNATWEDWEKWHKRDAKGKQEPRFVSNGAFVWLIAVFVVLGGLGQLTRFEEYEAGWVERRDRVHEGMSRELRARRGREDMDMYRVGSREERISGFFWRQRRDLRGEGFGRGLQVKGVGGSESRRDGDGDGGGGGKGREMVVYQPPPPPPKNIPKE</sequence>
<feature type="compositionally biased region" description="Pro residues" evidence="1">
    <location>
        <begin position="360"/>
        <end position="372"/>
    </location>
</feature>
<dbReference type="EMBL" id="AYSA01000351">
    <property type="protein sequence ID" value="ESZ92901.1"/>
    <property type="molecule type" value="Genomic_DNA"/>
</dbReference>
<evidence type="ECO:0000313" key="5">
    <source>
        <dbReference type="Proteomes" id="UP000019487"/>
    </source>
</evidence>
<dbReference type="HOGENOM" id="CLU_063296_0_0_1"/>
<evidence type="ECO:0000313" key="4">
    <source>
        <dbReference type="EMBL" id="ESZ92901.1"/>
    </source>
</evidence>
<protein>
    <recommendedName>
        <fullName evidence="3">J domain-containing protein</fullName>
    </recommendedName>
</protein>
<accession>W9CAM8</accession>
<gene>
    <name evidence="4" type="ORF">SBOR_6710</name>
</gene>
<dbReference type="CDD" id="cd06257">
    <property type="entry name" value="DnaJ"/>
    <property type="match status" value="1"/>
</dbReference>